<protein>
    <recommendedName>
        <fullName evidence="9">Mannan endo-1,6-alpha-mannosidase</fullName>
    </recommendedName>
</protein>
<evidence type="ECO:0000313" key="8">
    <source>
        <dbReference type="Proteomes" id="UP000693738"/>
    </source>
</evidence>
<organism evidence="7 8">
    <name type="scientific">Fusarium equiseti</name>
    <name type="common">Fusarium scirpi</name>
    <dbReference type="NCBI Taxonomy" id="61235"/>
    <lineage>
        <taxon>Eukaryota</taxon>
        <taxon>Fungi</taxon>
        <taxon>Dikarya</taxon>
        <taxon>Ascomycota</taxon>
        <taxon>Pezizomycotina</taxon>
        <taxon>Sordariomycetes</taxon>
        <taxon>Hypocreomycetidae</taxon>
        <taxon>Hypocreales</taxon>
        <taxon>Nectriaceae</taxon>
        <taxon>Fusarium</taxon>
        <taxon>Fusarium incarnatum-equiseti species complex</taxon>
    </lineage>
</organism>
<keyword evidence="3" id="KW-0325">Glycoprotein</keyword>
<evidence type="ECO:0000313" key="7">
    <source>
        <dbReference type="EMBL" id="CAG7559811.1"/>
    </source>
</evidence>
<evidence type="ECO:0000256" key="3">
    <source>
        <dbReference type="ARBA" id="ARBA00023180"/>
    </source>
</evidence>
<gene>
    <name evidence="7" type="ORF">FEQUK3_LOCUS5522</name>
</gene>
<dbReference type="Pfam" id="PF03663">
    <property type="entry name" value="Glyco_hydro_76"/>
    <property type="match status" value="1"/>
</dbReference>
<name>A0A8J2IL70_FUSEQ</name>
<dbReference type="AlphaFoldDB" id="A0A8J2IL70"/>
<evidence type="ECO:0000256" key="2">
    <source>
        <dbReference type="ARBA" id="ARBA00022801"/>
    </source>
</evidence>
<evidence type="ECO:0000256" key="5">
    <source>
        <dbReference type="SAM" id="MobiDB-lite"/>
    </source>
</evidence>
<accession>A0A8J2IL70</accession>
<dbReference type="InterPro" id="IPR014480">
    <property type="entry name" value="Mannan-1_6-alpha_mannosidase"/>
</dbReference>
<dbReference type="GO" id="GO:0009272">
    <property type="term" value="P:fungal-type cell wall biogenesis"/>
    <property type="evidence" value="ECO:0007669"/>
    <property type="project" value="TreeGrafter"/>
</dbReference>
<feature type="compositionally biased region" description="Basic and acidic residues" evidence="5">
    <location>
        <begin position="391"/>
        <end position="401"/>
    </location>
</feature>
<feature type="compositionally biased region" description="Low complexity" evidence="5">
    <location>
        <begin position="405"/>
        <end position="428"/>
    </location>
</feature>
<dbReference type="PANTHER" id="PTHR12145">
    <property type="entry name" value="MANNAN ENDO-1,6-ALPHA-MANNOSIDASE DCW1"/>
    <property type="match status" value="1"/>
</dbReference>
<comment type="caution">
    <text evidence="7">The sequence shown here is derived from an EMBL/GenBank/DDBJ whole genome shotgun (WGS) entry which is preliminary data.</text>
</comment>
<dbReference type="InterPro" id="IPR005198">
    <property type="entry name" value="Glyco_hydro_76"/>
</dbReference>
<evidence type="ECO:0008006" key="9">
    <source>
        <dbReference type="Google" id="ProtNLM"/>
    </source>
</evidence>
<keyword evidence="2" id="KW-0378">Hydrolase</keyword>
<dbReference type="PANTHER" id="PTHR12145:SF36">
    <property type="entry name" value="MANNAN ENDO-1,6-ALPHA-MANNOSIDASE DCW1"/>
    <property type="match status" value="1"/>
</dbReference>
<sequence>MVALKNIASLALLLAQSATVQSMDLDSREGILDASKALAGDLIEFYKGNKSGETPGLLDPMNTLRDGYYWYQSGAFMSAYVDYWQLTGDDTYNDLVREGLEWQLGKDKDFMPTNQTASMGNDDQAIWAMAAMSAAEYGFPAPTDKKTQWYDVAKNAWDTMRERWDIEDKSEICYGGLRWQIFTFNTGYDYKSTLPNALFLNLGARIYRWAESDAVAVADYVTMAYTWLEERQLIDDKTSAVYDGGHAIDNCTTISKVQWSANAASLSMGLAYFYNATGESSEPSMWKDAVEELTTMTLKTFFTKDGKFKEVACTKDTCPRDILTYKALTHRWLAVTAQLAPFLSEKIIPVLRKSAKSLQAEGDGKDALEQKLANFAVVSNLLIPDAPSPMKQKDAKTKTEEDSSDATSSTTGSATSSATSTGAAAEATVPEDSSANSLAGSGSVLVLSVLVAAAQWLL</sequence>
<proteinExistence type="predicted"/>
<evidence type="ECO:0000256" key="6">
    <source>
        <dbReference type="SAM" id="SignalP"/>
    </source>
</evidence>
<keyword evidence="1 6" id="KW-0732">Signal</keyword>
<dbReference type="GO" id="GO:0016052">
    <property type="term" value="P:carbohydrate catabolic process"/>
    <property type="evidence" value="ECO:0007669"/>
    <property type="project" value="InterPro"/>
</dbReference>
<feature type="chain" id="PRO_5035208419" description="Mannan endo-1,6-alpha-mannosidase" evidence="6">
    <location>
        <begin position="23"/>
        <end position="458"/>
    </location>
</feature>
<feature type="region of interest" description="Disordered" evidence="5">
    <location>
        <begin position="386"/>
        <end position="434"/>
    </location>
</feature>
<dbReference type="Proteomes" id="UP000693738">
    <property type="component" value="Unassembled WGS sequence"/>
</dbReference>
<evidence type="ECO:0000256" key="1">
    <source>
        <dbReference type="ARBA" id="ARBA00022729"/>
    </source>
</evidence>
<keyword evidence="4" id="KW-0326">Glycosidase</keyword>
<dbReference type="EMBL" id="CAJSTJ010000130">
    <property type="protein sequence ID" value="CAG7559811.1"/>
    <property type="molecule type" value="Genomic_DNA"/>
</dbReference>
<evidence type="ECO:0000256" key="4">
    <source>
        <dbReference type="ARBA" id="ARBA00023295"/>
    </source>
</evidence>
<dbReference type="GO" id="GO:0008496">
    <property type="term" value="F:mannan endo-1,6-alpha-mannosidase activity"/>
    <property type="evidence" value="ECO:0007669"/>
    <property type="project" value="InterPro"/>
</dbReference>
<reference evidence="7" key="1">
    <citation type="submission" date="2021-05" db="EMBL/GenBank/DDBJ databases">
        <authorList>
            <person name="Khan N."/>
        </authorList>
    </citation>
    <scope>NUCLEOTIDE SEQUENCE</scope>
</reference>
<feature type="signal peptide" evidence="6">
    <location>
        <begin position="1"/>
        <end position="22"/>
    </location>
</feature>